<dbReference type="AlphaFoldDB" id="A0A914RCI2"/>
<dbReference type="PANTHER" id="PTHR11161">
    <property type="entry name" value="O-ACYLTRANSFERASE"/>
    <property type="match status" value="1"/>
</dbReference>
<keyword evidence="1" id="KW-0472">Membrane</keyword>
<dbReference type="InterPro" id="IPR052728">
    <property type="entry name" value="O2_lipid_transport_reg"/>
</dbReference>
<keyword evidence="1" id="KW-1133">Transmembrane helix</keyword>
<feature type="transmembrane region" description="Helical" evidence="1">
    <location>
        <begin position="35"/>
        <end position="56"/>
    </location>
</feature>
<keyword evidence="2" id="KW-1185">Reference proteome</keyword>
<reference evidence="3" key="1">
    <citation type="submission" date="2022-11" db="UniProtKB">
        <authorList>
            <consortium name="WormBaseParasite"/>
        </authorList>
    </citation>
    <scope>IDENTIFICATION</scope>
</reference>
<keyword evidence="1" id="KW-0812">Transmembrane</keyword>
<protein>
    <submittedName>
        <fullName evidence="3">Uncharacterized protein</fullName>
    </submittedName>
</protein>
<proteinExistence type="predicted"/>
<dbReference type="WBParaSite" id="PEQ_0000243501-mRNA-1">
    <property type="protein sequence ID" value="PEQ_0000243501-mRNA-1"/>
    <property type="gene ID" value="PEQ_0000243501"/>
</dbReference>
<dbReference type="PANTHER" id="PTHR11161:SF65">
    <property type="entry name" value="NOSE RESISTANT TO FLUOXETINE PROTEIN 6"/>
    <property type="match status" value="1"/>
</dbReference>
<evidence type="ECO:0000313" key="3">
    <source>
        <dbReference type="WBParaSite" id="PEQ_0000243501-mRNA-1"/>
    </source>
</evidence>
<sequence length="128" mass="15420">MLTSYLFMEKFKIEAAKGKSIFAADMWSLFYIHRYIRLTPIYLVIMILDVTLFTYISDGPFWRSIECMGWTWYLANDMQFHFFAPIFLILFYKQIFYWKIVSISILIFRLQIICKMDHPMNGVEGCTF</sequence>
<name>A0A914RCI2_PAREQ</name>
<organism evidence="2 3">
    <name type="scientific">Parascaris equorum</name>
    <name type="common">Equine roundworm</name>
    <dbReference type="NCBI Taxonomy" id="6256"/>
    <lineage>
        <taxon>Eukaryota</taxon>
        <taxon>Metazoa</taxon>
        <taxon>Ecdysozoa</taxon>
        <taxon>Nematoda</taxon>
        <taxon>Chromadorea</taxon>
        <taxon>Rhabditida</taxon>
        <taxon>Spirurina</taxon>
        <taxon>Ascaridomorpha</taxon>
        <taxon>Ascaridoidea</taxon>
        <taxon>Ascarididae</taxon>
        <taxon>Parascaris</taxon>
    </lineage>
</organism>
<dbReference type="Proteomes" id="UP000887564">
    <property type="component" value="Unplaced"/>
</dbReference>
<evidence type="ECO:0000313" key="2">
    <source>
        <dbReference type="Proteomes" id="UP000887564"/>
    </source>
</evidence>
<accession>A0A914RCI2</accession>
<feature type="transmembrane region" description="Helical" evidence="1">
    <location>
        <begin position="82"/>
        <end position="108"/>
    </location>
</feature>
<evidence type="ECO:0000256" key="1">
    <source>
        <dbReference type="SAM" id="Phobius"/>
    </source>
</evidence>